<dbReference type="Proteomes" id="UP001266099">
    <property type="component" value="Unassembled WGS sequence"/>
</dbReference>
<dbReference type="PANTHER" id="PTHR12358:SF106">
    <property type="entry name" value="LIPID KINASE YEGS"/>
    <property type="match status" value="1"/>
</dbReference>
<dbReference type="InterPro" id="IPR017438">
    <property type="entry name" value="ATP-NAD_kinase_N"/>
</dbReference>
<evidence type="ECO:0000259" key="9">
    <source>
        <dbReference type="PROSITE" id="PS50146"/>
    </source>
</evidence>
<dbReference type="RefSeq" id="WP_309954846.1">
    <property type="nucleotide sequence ID" value="NZ_CP136414.1"/>
</dbReference>
<evidence type="ECO:0000256" key="4">
    <source>
        <dbReference type="ARBA" id="ARBA00022741"/>
    </source>
</evidence>
<evidence type="ECO:0000256" key="2">
    <source>
        <dbReference type="ARBA" id="ARBA00005983"/>
    </source>
</evidence>
<comment type="caution">
    <text evidence="10">The sequence shown here is derived from an EMBL/GenBank/DDBJ whole genome shotgun (WGS) entry which is preliminary data.</text>
</comment>
<dbReference type="EMBL" id="JAVDUJ010000001">
    <property type="protein sequence ID" value="MDR6938773.1"/>
    <property type="molecule type" value="Genomic_DNA"/>
</dbReference>
<dbReference type="InterPro" id="IPR016064">
    <property type="entry name" value="NAD/diacylglycerol_kinase_sf"/>
</dbReference>
<dbReference type="Pfam" id="PF00781">
    <property type="entry name" value="DAGK_cat"/>
    <property type="match status" value="1"/>
</dbReference>
<comment type="similarity">
    <text evidence="2">Belongs to the diacylglycerol/lipid kinase family.</text>
</comment>
<sequence length="303" mass="32746">MIIGISLNPESGKGRGSRYRREIFQILSTYDVKVVELVADSAEQRLLRIRTAVQTREIDALIVAGGDGMIHLAVAATAGSNIPLGIVAIGTGNDIAREFMLPSHHIEGSLQQIMTAFLTQKFYLADVLEITSRAETHYALAIASVGIDADVNQRANQMSWPKGNLRYLRAIPPALKSFQPYGVKLTIDGVVKSGSITLLSIANTRYFGGGLNIAPDALPNDGLLDLVLVGGLKMRTIGGLLSRLMFERHTLHPFVHTRRIKSVLIEPDLSCGAQPPALMADGEYICELPAKINVLPGALQLAM</sequence>
<evidence type="ECO:0000256" key="1">
    <source>
        <dbReference type="ARBA" id="ARBA00001946"/>
    </source>
</evidence>
<keyword evidence="7" id="KW-0444">Lipid biosynthesis</keyword>
<evidence type="ECO:0000256" key="8">
    <source>
        <dbReference type="ARBA" id="ARBA00023264"/>
    </source>
</evidence>
<keyword evidence="7" id="KW-0594">Phospholipid biosynthesis</keyword>
<keyword evidence="8" id="KW-1208">Phospholipid metabolism</keyword>
<dbReference type="GO" id="GO:0004143">
    <property type="term" value="F:ATP-dependent diacylglycerol kinase activity"/>
    <property type="evidence" value="ECO:0007669"/>
    <property type="project" value="UniProtKB-EC"/>
</dbReference>
<dbReference type="InterPro" id="IPR045540">
    <property type="entry name" value="YegS/DAGK_C"/>
</dbReference>
<dbReference type="InterPro" id="IPR050187">
    <property type="entry name" value="Lipid_Phosphate_FormReg"/>
</dbReference>
<dbReference type="PROSITE" id="PS50146">
    <property type="entry name" value="DAGK"/>
    <property type="match status" value="1"/>
</dbReference>
<feature type="domain" description="DAGKc" evidence="9">
    <location>
        <begin position="1"/>
        <end position="134"/>
    </location>
</feature>
<dbReference type="PANTHER" id="PTHR12358">
    <property type="entry name" value="SPHINGOSINE KINASE"/>
    <property type="match status" value="1"/>
</dbReference>
<keyword evidence="4" id="KW-0547">Nucleotide-binding</keyword>
<protein>
    <submittedName>
        <fullName evidence="10">Diacylglycerol kinase (ATP)</fullName>
        <ecNumber evidence="10">2.7.1.107</ecNumber>
    </submittedName>
</protein>
<dbReference type="EC" id="2.7.1.107" evidence="10"/>
<keyword evidence="5 10" id="KW-0418">Kinase</keyword>
<dbReference type="SUPFAM" id="SSF111331">
    <property type="entry name" value="NAD kinase/diacylglycerol kinase-like"/>
    <property type="match status" value="1"/>
</dbReference>
<organism evidence="10 11">
    <name type="scientific">Arcanobacterium hippocoleae</name>
    <dbReference type="NCBI Taxonomy" id="149017"/>
    <lineage>
        <taxon>Bacteria</taxon>
        <taxon>Bacillati</taxon>
        <taxon>Actinomycetota</taxon>
        <taxon>Actinomycetes</taxon>
        <taxon>Actinomycetales</taxon>
        <taxon>Actinomycetaceae</taxon>
        <taxon>Arcanobacterium</taxon>
    </lineage>
</organism>
<comment type="cofactor">
    <cofactor evidence="1">
        <name>Mg(2+)</name>
        <dbReference type="ChEBI" id="CHEBI:18420"/>
    </cofactor>
</comment>
<proteinExistence type="inferred from homology"/>
<evidence type="ECO:0000256" key="5">
    <source>
        <dbReference type="ARBA" id="ARBA00022777"/>
    </source>
</evidence>
<keyword evidence="6" id="KW-0067">ATP-binding</keyword>
<dbReference type="Pfam" id="PF19279">
    <property type="entry name" value="YegS_C"/>
    <property type="match status" value="1"/>
</dbReference>
<keyword evidence="11" id="KW-1185">Reference proteome</keyword>
<gene>
    <name evidence="10" type="ORF">J2S36_000316</name>
</gene>
<evidence type="ECO:0000313" key="11">
    <source>
        <dbReference type="Proteomes" id="UP001266099"/>
    </source>
</evidence>
<evidence type="ECO:0000256" key="7">
    <source>
        <dbReference type="ARBA" id="ARBA00023209"/>
    </source>
</evidence>
<evidence type="ECO:0000256" key="6">
    <source>
        <dbReference type="ARBA" id="ARBA00022840"/>
    </source>
</evidence>
<keyword evidence="3 10" id="KW-0808">Transferase</keyword>
<dbReference type="Gene3D" id="3.40.50.10330">
    <property type="entry name" value="Probable inorganic polyphosphate/atp-NAD kinase, domain 1"/>
    <property type="match status" value="1"/>
</dbReference>
<dbReference type="Gene3D" id="2.60.200.40">
    <property type="match status" value="1"/>
</dbReference>
<accession>A0ABU1T0C3</accession>
<dbReference type="SMART" id="SM00046">
    <property type="entry name" value="DAGKc"/>
    <property type="match status" value="1"/>
</dbReference>
<keyword evidence="7" id="KW-0443">Lipid metabolism</keyword>
<dbReference type="InterPro" id="IPR001206">
    <property type="entry name" value="Diacylglycerol_kinase_cat_dom"/>
</dbReference>
<reference evidence="10 11" key="1">
    <citation type="submission" date="2023-07" db="EMBL/GenBank/DDBJ databases">
        <title>Sequencing the genomes of 1000 actinobacteria strains.</title>
        <authorList>
            <person name="Klenk H.-P."/>
        </authorList>
    </citation>
    <scope>NUCLEOTIDE SEQUENCE [LARGE SCALE GENOMIC DNA]</scope>
    <source>
        <strain evidence="10 11">DSM 15539</strain>
    </source>
</reference>
<evidence type="ECO:0000256" key="3">
    <source>
        <dbReference type="ARBA" id="ARBA00022679"/>
    </source>
</evidence>
<name>A0ABU1T0C3_9ACTO</name>
<evidence type="ECO:0000313" key="10">
    <source>
        <dbReference type="EMBL" id="MDR6938773.1"/>
    </source>
</evidence>